<feature type="compositionally biased region" description="Polar residues" evidence="1">
    <location>
        <begin position="159"/>
        <end position="173"/>
    </location>
</feature>
<dbReference type="CDD" id="cd08368">
    <property type="entry name" value="LIM"/>
    <property type="match status" value="1"/>
</dbReference>
<sequence>MPTIKPASKEATKVIRAQATTPRRTRNKSKRQKQDVETNSPRVHTNGDLTAEANGSRRSRSHSLGHRILDAAVAHISFGRSHSKPKTRTTIRGLDISGPIIRSRNESDVFGQSPLLVPPEDLNLDNNDVPVDLQPSSTTNLNITTPTHYRDNSGDPGYNSGTNDAIPTTPLANQSRDSSRFFAQQLGADFRPSAFKDWNDFTILDRLKLRENDTNWQCDICSETILPEDRCNLIGQLVHKSCFTCFICGDLLVNQSAVCQDDAKDKLTTSEPEKKDAKSTSEKQGDSTPERRTSTVGVQRMGNLRDKFEKGEVGDKKKKKKTAPKIKYAGAESVKNKFIETATKSSNGTANGPRGPKEFTPPPEGTAVGVLESKPQPRAPDVVAADDTLDPIDLTVIGETTKNLRAKFKHLEETGGQADEDDKPKANPLIDEFKSVGPEATRTARARWKDIESGKAEPAEPGERPKIDVLAEGYGGVFENEPEKLENITRSGVDNKDLPAGISARERREEFLRKAQETTLVKKEPTKILDINAAESGVYENEPARRDDVIRYDDEQTDDYPPTSVKWASEAKNRFIQEATKAQERVPRTQPVSVVDGQSAEGVEVECRFATEAKKAFLERQKTAEEMAKSKSRPEKIDIWGEHCADSGVFENIPAARSADVIAASPSDEEEEEETDEE</sequence>
<feature type="compositionally biased region" description="Basic and acidic residues" evidence="1">
    <location>
        <begin position="542"/>
        <end position="554"/>
    </location>
</feature>
<proteinExistence type="predicted"/>
<feature type="region of interest" description="Disordered" evidence="1">
    <location>
        <begin position="1"/>
        <end position="62"/>
    </location>
</feature>
<dbReference type="Proteomes" id="UP000699462">
    <property type="component" value="Unassembled WGS sequence"/>
</dbReference>
<gene>
    <name evidence="2" type="ORF">P879_04391</name>
</gene>
<feature type="region of interest" description="Disordered" evidence="1">
    <location>
        <begin position="339"/>
        <end position="385"/>
    </location>
</feature>
<keyword evidence="3" id="KW-1185">Reference proteome</keyword>
<evidence type="ECO:0000313" key="2">
    <source>
        <dbReference type="EMBL" id="KAF8568735.1"/>
    </source>
</evidence>
<feature type="region of interest" description="Disordered" evidence="1">
    <location>
        <begin position="539"/>
        <end position="564"/>
    </location>
</feature>
<reference evidence="2 3" key="1">
    <citation type="submission" date="2019-07" db="EMBL/GenBank/DDBJ databases">
        <title>Annotation for the trematode Paragonimus westermani.</title>
        <authorList>
            <person name="Choi Y.-J."/>
        </authorList>
    </citation>
    <scope>NUCLEOTIDE SEQUENCE [LARGE SCALE GENOMIC DNA]</scope>
    <source>
        <strain evidence="2">180907_Pwestermani</strain>
    </source>
</reference>
<comment type="caution">
    <text evidence="2">The sequence shown here is derived from an EMBL/GenBank/DDBJ whole genome shotgun (WGS) entry which is preliminary data.</text>
</comment>
<feature type="compositionally biased region" description="Basic and acidic residues" evidence="1">
    <location>
        <begin position="303"/>
        <end position="315"/>
    </location>
</feature>
<evidence type="ECO:0000313" key="3">
    <source>
        <dbReference type="Proteomes" id="UP000699462"/>
    </source>
</evidence>
<dbReference type="AlphaFoldDB" id="A0A8T0DLE0"/>
<accession>A0A8T0DLE0</accession>
<feature type="region of interest" description="Disordered" evidence="1">
    <location>
        <begin position="135"/>
        <end position="173"/>
    </location>
</feature>
<feature type="region of interest" description="Disordered" evidence="1">
    <location>
        <begin position="412"/>
        <end position="467"/>
    </location>
</feature>
<dbReference type="EMBL" id="JTDF01002500">
    <property type="protein sequence ID" value="KAF8568735.1"/>
    <property type="molecule type" value="Genomic_DNA"/>
</dbReference>
<name>A0A8T0DLE0_9TREM</name>
<feature type="compositionally biased region" description="Basic and acidic residues" evidence="1">
    <location>
        <begin position="447"/>
        <end position="467"/>
    </location>
</feature>
<evidence type="ECO:0008006" key="4">
    <source>
        <dbReference type="Google" id="ProtNLM"/>
    </source>
</evidence>
<feature type="region of interest" description="Disordered" evidence="1">
    <location>
        <begin position="581"/>
        <end position="601"/>
    </location>
</feature>
<feature type="region of interest" description="Disordered" evidence="1">
    <location>
        <begin position="265"/>
        <end position="324"/>
    </location>
</feature>
<dbReference type="Gene3D" id="2.10.110.10">
    <property type="entry name" value="Cysteine Rich Protein"/>
    <property type="match status" value="1"/>
</dbReference>
<organism evidence="2 3">
    <name type="scientific">Paragonimus westermani</name>
    <dbReference type="NCBI Taxonomy" id="34504"/>
    <lineage>
        <taxon>Eukaryota</taxon>
        <taxon>Metazoa</taxon>
        <taxon>Spiralia</taxon>
        <taxon>Lophotrochozoa</taxon>
        <taxon>Platyhelminthes</taxon>
        <taxon>Trematoda</taxon>
        <taxon>Digenea</taxon>
        <taxon>Plagiorchiida</taxon>
        <taxon>Troglotremata</taxon>
        <taxon>Troglotrematidae</taxon>
        <taxon>Paragonimus</taxon>
    </lineage>
</organism>
<protein>
    <recommendedName>
        <fullName evidence="4">LIM zinc-binding domain-containing protein</fullName>
    </recommendedName>
</protein>
<evidence type="ECO:0000256" key="1">
    <source>
        <dbReference type="SAM" id="MobiDB-lite"/>
    </source>
</evidence>
<dbReference type="OrthoDB" id="6282440at2759"/>
<feature type="compositionally biased region" description="Basic and acidic residues" evidence="1">
    <location>
        <begin position="265"/>
        <end position="293"/>
    </location>
</feature>
<feature type="compositionally biased region" description="Polar residues" evidence="1">
    <location>
        <begin position="135"/>
        <end position="147"/>
    </location>
</feature>